<evidence type="ECO:0000313" key="2">
    <source>
        <dbReference type="Proteomes" id="UP000033428"/>
    </source>
</evidence>
<dbReference type="Proteomes" id="UP000033428">
    <property type="component" value="Unassembled WGS sequence"/>
</dbReference>
<proteinExistence type="predicted"/>
<name>A0A0F0CMU3_9BACT</name>
<sequence>MSSVFISKRPTVFLYFFIFSSISEDTPFNLSVSSSSSGDSMINLELLRMRKS</sequence>
<keyword evidence="2" id="KW-1185">Reference proteome</keyword>
<dbReference type="EMBL" id="JYNY01000623">
    <property type="protein sequence ID" value="KJJ83314.1"/>
    <property type="molecule type" value="Genomic_DNA"/>
</dbReference>
<protein>
    <submittedName>
        <fullName evidence="1">Uncharacterized protein</fullName>
    </submittedName>
</protein>
<organism evidence="1 2">
    <name type="scientific">Candidatus Omnitrophus magneticus</name>
    <dbReference type="NCBI Taxonomy" id="1609969"/>
    <lineage>
        <taxon>Bacteria</taxon>
        <taxon>Pseudomonadati</taxon>
        <taxon>Candidatus Omnitrophota</taxon>
        <taxon>Candidatus Omnitrophus</taxon>
    </lineage>
</organism>
<reference evidence="1 2" key="1">
    <citation type="submission" date="2015-02" db="EMBL/GenBank/DDBJ databases">
        <title>Single-cell genomics of uncultivated deep-branching MTB reveals a conserved set of magnetosome genes.</title>
        <authorList>
            <person name="Kolinko S."/>
            <person name="Richter M."/>
            <person name="Glockner F.O."/>
            <person name="Brachmann A."/>
            <person name="Schuler D."/>
        </authorList>
    </citation>
    <scope>NUCLEOTIDE SEQUENCE [LARGE SCALE GENOMIC DNA]</scope>
    <source>
        <strain evidence="1">SKK-01</strain>
    </source>
</reference>
<evidence type="ECO:0000313" key="1">
    <source>
        <dbReference type="EMBL" id="KJJ83314.1"/>
    </source>
</evidence>
<accession>A0A0F0CMU3</accession>
<gene>
    <name evidence="1" type="ORF">OMAG_002823</name>
</gene>
<dbReference type="AlphaFoldDB" id="A0A0F0CMU3"/>
<comment type="caution">
    <text evidence="1">The sequence shown here is derived from an EMBL/GenBank/DDBJ whole genome shotgun (WGS) entry which is preliminary data.</text>
</comment>